<reference evidence="2 3" key="1">
    <citation type="submission" date="2020-08" db="EMBL/GenBank/DDBJ databases">
        <title>Genomic Encyclopedia of Type Strains, Phase IV (KMG-IV): sequencing the most valuable type-strain genomes for metagenomic binning, comparative biology and taxonomic classification.</title>
        <authorList>
            <person name="Goeker M."/>
        </authorList>
    </citation>
    <scope>NUCLEOTIDE SEQUENCE [LARGE SCALE GENOMIC DNA]</scope>
    <source>
        <strain evidence="2 3">DSM 29348</strain>
    </source>
</reference>
<evidence type="ECO:0000313" key="3">
    <source>
        <dbReference type="Proteomes" id="UP000552757"/>
    </source>
</evidence>
<comment type="caution">
    <text evidence="2">The sequence shown here is derived from an EMBL/GenBank/DDBJ whole genome shotgun (WGS) entry which is preliminary data.</text>
</comment>
<evidence type="ECO:0000256" key="1">
    <source>
        <dbReference type="SAM" id="SignalP"/>
    </source>
</evidence>
<organism evidence="2 3">
    <name type="scientific">Sphingobium fontiphilum</name>
    <dbReference type="NCBI Taxonomy" id="944425"/>
    <lineage>
        <taxon>Bacteria</taxon>
        <taxon>Pseudomonadati</taxon>
        <taxon>Pseudomonadota</taxon>
        <taxon>Alphaproteobacteria</taxon>
        <taxon>Sphingomonadales</taxon>
        <taxon>Sphingomonadaceae</taxon>
        <taxon>Sphingobium</taxon>
    </lineage>
</organism>
<sequence length="35" mass="3865">MQRFLNIMFPVIMLASAQALAARGTQLATRGGSRW</sequence>
<evidence type="ECO:0008006" key="4">
    <source>
        <dbReference type="Google" id="ProtNLM"/>
    </source>
</evidence>
<evidence type="ECO:0000313" key="2">
    <source>
        <dbReference type="EMBL" id="MBB3982751.1"/>
    </source>
</evidence>
<gene>
    <name evidence="2" type="ORF">GGR44_002417</name>
</gene>
<dbReference type="Proteomes" id="UP000552757">
    <property type="component" value="Unassembled WGS sequence"/>
</dbReference>
<dbReference type="EMBL" id="JACIEB010000005">
    <property type="protein sequence ID" value="MBB3982751.1"/>
    <property type="molecule type" value="Genomic_DNA"/>
</dbReference>
<feature type="chain" id="PRO_5031127265" description="Conjugal transfer protein TrbC" evidence="1">
    <location>
        <begin position="22"/>
        <end position="35"/>
    </location>
</feature>
<protein>
    <recommendedName>
        <fullName evidence="4">Conjugal transfer protein TrbC</fullName>
    </recommendedName>
</protein>
<proteinExistence type="predicted"/>
<name>A0A7W6DJZ6_9SPHN</name>
<dbReference type="AlphaFoldDB" id="A0A7W6DJZ6"/>
<keyword evidence="1" id="KW-0732">Signal</keyword>
<keyword evidence="3" id="KW-1185">Reference proteome</keyword>
<accession>A0A7W6DJZ6</accession>
<feature type="signal peptide" evidence="1">
    <location>
        <begin position="1"/>
        <end position="21"/>
    </location>
</feature>